<dbReference type="FunFam" id="3.30.565.10:FF:000028">
    <property type="entry name" value="PAS sensor protein"/>
    <property type="match status" value="1"/>
</dbReference>
<dbReference type="InterPro" id="IPR052016">
    <property type="entry name" value="Bact_Sigma-Reg"/>
</dbReference>
<proteinExistence type="predicted"/>
<keyword evidence="3" id="KW-0418">Kinase</keyword>
<gene>
    <name evidence="3" type="ORF">SAMN05444716_10293</name>
</gene>
<dbReference type="InterPro" id="IPR036890">
    <property type="entry name" value="HATPase_C_sf"/>
</dbReference>
<feature type="domain" description="PPM-type phosphatase" evidence="2">
    <location>
        <begin position="456"/>
        <end position="685"/>
    </location>
</feature>
<dbReference type="Gene3D" id="3.30.450.40">
    <property type="match status" value="1"/>
</dbReference>
<dbReference type="PANTHER" id="PTHR43156">
    <property type="entry name" value="STAGE II SPORULATION PROTEIN E-RELATED"/>
    <property type="match status" value="1"/>
</dbReference>
<dbReference type="GO" id="GO:0016301">
    <property type="term" value="F:kinase activity"/>
    <property type="evidence" value="ECO:0007669"/>
    <property type="project" value="UniProtKB-KW"/>
</dbReference>
<dbReference type="CDD" id="cd16936">
    <property type="entry name" value="HATPase_RsbW-like"/>
    <property type="match status" value="1"/>
</dbReference>
<dbReference type="GO" id="GO:0016791">
    <property type="term" value="F:phosphatase activity"/>
    <property type="evidence" value="ECO:0007669"/>
    <property type="project" value="TreeGrafter"/>
</dbReference>
<evidence type="ECO:0000256" key="1">
    <source>
        <dbReference type="ARBA" id="ARBA00022801"/>
    </source>
</evidence>
<keyword evidence="3" id="KW-0808">Transferase</keyword>
<evidence type="ECO:0000313" key="4">
    <source>
        <dbReference type="Proteomes" id="UP000198873"/>
    </source>
</evidence>
<dbReference type="InterPro" id="IPR036457">
    <property type="entry name" value="PPM-type-like_dom_sf"/>
</dbReference>
<dbReference type="Pfam" id="PF07228">
    <property type="entry name" value="SpoIIE"/>
    <property type="match status" value="1"/>
</dbReference>
<dbReference type="InterPro" id="IPR001932">
    <property type="entry name" value="PPM-type_phosphatase-like_dom"/>
</dbReference>
<keyword evidence="1" id="KW-0378">Hydrolase</keyword>
<dbReference type="STRING" id="1176198.SAMN05444716_10293"/>
<dbReference type="InterPro" id="IPR003594">
    <property type="entry name" value="HATPase_dom"/>
</dbReference>
<evidence type="ECO:0000259" key="2">
    <source>
        <dbReference type="SMART" id="SM00331"/>
    </source>
</evidence>
<dbReference type="SMART" id="SM00331">
    <property type="entry name" value="PP2C_SIG"/>
    <property type="match status" value="1"/>
</dbReference>
<dbReference type="Proteomes" id="UP000198873">
    <property type="component" value="Unassembled WGS sequence"/>
</dbReference>
<reference evidence="4" key="1">
    <citation type="submission" date="2016-10" db="EMBL/GenBank/DDBJ databases">
        <authorList>
            <person name="Varghese N."/>
            <person name="Submissions S."/>
        </authorList>
    </citation>
    <scope>NUCLEOTIDE SEQUENCE [LARGE SCALE GENOMIC DNA]</scope>
    <source>
        <strain evidence="4">CGMCC 4.7047</strain>
    </source>
</reference>
<dbReference type="EMBL" id="FPAB01000002">
    <property type="protein sequence ID" value="SFS52966.1"/>
    <property type="molecule type" value="Genomic_DNA"/>
</dbReference>
<organism evidence="3 4">
    <name type="scientific">Streptomyces harbinensis</name>
    <dbReference type="NCBI Taxonomy" id="1176198"/>
    <lineage>
        <taxon>Bacteria</taxon>
        <taxon>Bacillati</taxon>
        <taxon>Actinomycetota</taxon>
        <taxon>Actinomycetes</taxon>
        <taxon>Kitasatosporales</taxon>
        <taxon>Streptomycetaceae</taxon>
        <taxon>Streptomyces</taxon>
    </lineage>
</organism>
<sequence>MGDVTASPAPLPPDAAVVLVLGADDEVLGCTPGAEDLLGQPAARITGQRLDRLLEYREPGVALLTRPGHADPLRLRLSTVEVAGGGRTRRLATLTPEEAVHRHEEDQAVVRALFSQRLVGIAIHRADLLATRLNIRPEVLLRSTGNAGEPPSAGAADAARDIALPARIADMLVPDDAAAISDRMRQVVDSGEPIIDWEHSARLRDAPDTERVLSIQVFQLRDPGDRVQGAVSIFTDVTEQYIARRRMALLHAVAERIGATLDLASNAQELARVLVPGFADLAGVDISSRMLGGDEPDWTVPGAQLRRLGGETSRPQWPAEVYPPGARFLIEEFADPRLSDSRALRESWPDAVRTRRITLPGTDPGPAAHQLPQGAGSRMIVPLTARGQVLGALHLWRAPGRLPFTRQDAWLGEEIGSRAALSLDNARRYTREHRTVETLQRSLLPQPVVELTAARTAGSYVAARTAAGTGGTWYDVIPLSSARVAFVIGDIAGHGLNATATMGRLRTAVQTLADIDLSPEELLTRLDDLAIRLADAEHEPRDGTGAVGATCLYCVYDPVTGDCTMAGAGRVPPVVARPGQPPETVPLKAGPPLGVGGEPYESVRVRLEPDSWLLLFSDELVAARAGDGDILEPAEHTPEERMNLLRAEIAAADGHTPAELGQSVLDALLPRRAPDSEVALLVARVRCLAEENTAHWSFAADPAVVGEARNAILGRLAEWGLETNAFATELIVSELVTNAIRYAGGPVELRLIRDETLICEVSDPSETQPHLRRARPTDEGGRGLFLVAQLAHRWGSRYTARGKTIWTEQLLEPEPG</sequence>
<dbReference type="InterPro" id="IPR029016">
    <property type="entry name" value="GAF-like_dom_sf"/>
</dbReference>
<evidence type="ECO:0000313" key="3">
    <source>
        <dbReference type="EMBL" id="SFS52966.1"/>
    </source>
</evidence>
<dbReference type="SUPFAM" id="SSF55785">
    <property type="entry name" value="PYP-like sensor domain (PAS domain)"/>
    <property type="match status" value="1"/>
</dbReference>
<dbReference type="Gene3D" id="3.30.450.20">
    <property type="entry name" value="PAS domain"/>
    <property type="match status" value="1"/>
</dbReference>
<accession>A0A1I6QKK7</accession>
<protein>
    <submittedName>
        <fullName evidence="3">Histidine kinase-like ATPase domain-containing protein</fullName>
    </submittedName>
</protein>
<dbReference type="Gene3D" id="3.30.565.10">
    <property type="entry name" value="Histidine kinase-like ATPase, C-terminal domain"/>
    <property type="match status" value="1"/>
</dbReference>
<dbReference type="PANTHER" id="PTHR43156:SF2">
    <property type="entry name" value="STAGE II SPORULATION PROTEIN E"/>
    <property type="match status" value="1"/>
</dbReference>
<dbReference type="Pfam" id="PF08448">
    <property type="entry name" value="PAS_4"/>
    <property type="match status" value="1"/>
</dbReference>
<keyword evidence="4" id="KW-1185">Reference proteome</keyword>
<dbReference type="Pfam" id="PF13581">
    <property type="entry name" value="HATPase_c_2"/>
    <property type="match status" value="1"/>
</dbReference>
<dbReference type="InterPro" id="IPR013656">
    <property type="entry name" value="PAS_4"/>
</dbReference>
<dbReference type="SUPFAM" id="SSF55874">
    <property type="entry name" value="ATPase domain of HSP90 chaperone/DNA topoisomerase II/histidine kinase"/>
    <property type="match status" value="1"/>
</dbReference>
<dbReference type="AlphaFoldDB" id="A0A1I6QKK7"/>
<dbReference type="SUPFAM" id="SSF55781">
    <property type="entry name" value="GAF domain-like"/>
    <property type="match status" value="1"/>
</dbReference>
<dbReference type="InterPro" id="IPR035965">
    <property type="entry name" value="PAS-like_dom_sf"/>
</dbReference>
<dbReference type="Gene3D" id="3.60.40.10">
    <property type="entry name" value="PPM-type phosphatase domain"/>
    <property type="match status" value="1"/>
</dbReference>
<name>A0A1I6QKK7_9ACTN</name>